<dbReference type="InterPro" id="IPR032808">
    <property type="entry name" value="DoxX"/>
</dbReference>
<keyword evidence="2 5" id="KW-0812">Transmembrane</keyword>
<keyword evidence="4 5" id="KW-0472">Membrane</keyword>
<evidence type="ECO:0000256" key="4">
    <source>
        <dbReference type="ARBA" id="ARBA00023136"/>
    </source>
</evidence>
<dbReference type="Proteomes" id="UP000248054">
    <property type="component" value="Unassembled WGS sequence"/>
</dbReference>
<protein>
    <submittedName>
        <fullName evidence="6">Putative oxidoreductase</fullName>
    </submittedName>
</protein>
<feature type="transmembrane region" description="Helical" evidence="5">
    <location>
        <begin position="85"/>
        <end position="103"/>
    </location>
</feature>
<dbReference type="EMBL" id="QJTD01000009">
    <property type="protein sequence ID" value="PYE79637.1"/>
    <property type="molecule type" value="Genomic_DNA"/>
</dbReference>
<dbReference type="OrthoDB" id="7425328at2"/>
<name>A0A2V4WTF3_9FLAO</name>
<keyword evidence="7" id="KW-1185">Reference proteome</keyword>
<dbReference type="AlphaFoldDB" id="A0A2V4WTF3"/>
<sequence length="132" mass="14540">MTKTISVSRRSVQLLRILVSGIFLIAGLNHLLNTEKTVNRIEQASFKGIAYFFGEPQLLVILSGVVMLSAGLLFLLGFKTKWTALILLAVLIPITLTVQVGQINTLGPLFKNLAILGGLLFFIWNDTDNLKK</sequence>
<reference evidence="6 7" key="1">
    <citation type="submission" date="2018-06" db="EMBL/GenBank/DDBJ databases">
        <title>Genomic Encyclopedia of Type Strains, Phase III (KMG-III): the genomes of soil and plant-associated and newly described type strains.</title>
        <authorList>
            <person name="Whitman W."/>
        </authorList>
    </citation>
    <scope>NUCLEOTIDE SEQUENCE [LARGE SCALE GENOMIC DNA]</scope>
    <source>
        <strain evidence="6 7">CECT 7945</strain>
    </source>
</reference>
<feature type="transmembrane region" description="Helical" evidence="5">
    <location>
        <begin position="109"/>
        <end position="125"/>
    </location>
</feature>
<organism evidence="6 7">
    <name type="scientific">Winogradskyella epiphytica</name>
    <dbReference type="NCBI Taxonomy" id="262005"/>
    <lineage>
        <taxon>Bacteria</taxon>
        <taxon>Pseudomonadati</taxon>
        <taxon>Bacteroidota</taxon>
        <taxon>Flavobacteriia</taxon>
        <taxon>Flavobacteriales</taxon>
        <taxon>Flavobacteriaceae</taxon>
        <taxon>Winogradskyella</taxon>
    </lineage>
</organism>
<evidence type="ECO:0000256" key="2">
    <source>
        <dbReference type="ARBA" id="ARBA00022692"/>
    </source>
</evidence>
<comment type="caution">
    <text evidence="6">The sequence shown here is derived from an EMBL/GenBank/DDBJ whole genome shotgun (WGS) entry which is preliminary data.</text>
</comment>
<evidence type="ECO:0000256" key="3">
    <source>
        <dbReference type="ARBA" id="ARBA00022989"/>
    </source>
</evidence>
<feature type="transmembrane region" description="Helical" evidence="5">
    <location>
        <begin position="58"/>
        <end position="78"/>
    </location>
</feature>
<dbReference type="RefSeq" id="WP_110476457.1">
    <property type="nucleotide sequence ID" value="NZ_BMWQ01000010.1"/>
</dbReference>
<comment type="subcellular location">
    <subcellularLocation>
        <location evidence="1">Membrane</location>
        <topology evidence="1">Multi-pass membrane protein</topology>
    </subcellularLocation>
</comment>
<evidence type="ECO:0000313" key="7">
    <source>
        <dbReference type="Proteomes" id="UP000248054"/>
    </source>
</evidence>
<keyword evidence="3 5" id="KW-1133">Transmembrane helix</keyword>
<proteinExistence type="predicted"/>
<evidence type="ECO:0000313" key="6">
    <source>
        <dbReference type="EMBL" id="PYE79637.1"/>
    </source>
</evidence>
<feature type="transmembrane region" description="Helical" evidence="5">
    <location>
        <begin position="12"/>
        <end position="32"/>
    </location>
</feature>
<evidence type="ECO:0000256" key="1">
    <source>
        <dbReference type="ARBA" id="ARBA00004141"/>
    </source>
</evidence>
<evidence type="ECO:0000256" key="5">
    <source>
        <dbReference type="SAM" id="Phobius"/>
    </source>
</evidence>
<gene>
    <name evidence="6" type="ORF">DFQ11_10922</name>
</gene>
<dbReference type="Pfam" id="PF07681">
    <property type="entry name" value="DoxX"/>
    <property type="match status" value="1"/>
</dbReference>
<accession>A0A2V4WTF3</accession>
<dbReference type="GO" id="GO:0016020">
    <property type="term" value="C:membrane"/>
    <property type="evidence" value="ECO:0007669"/>
    <property type="project" value="UniProtKB-SubCell"/>
</dbReference>